<comment type="caution">
    <text evidence="7">The sequence shown here is derived from an EMBL/GenBank/DDBJ whole genome shotgun (WGS) entry which is preliminary data.</text>
</comment>
<name>A0A8J3C1D0_9ACTN</name>
<keyword evidence="3" id="KW-0560">Oxidoreductase</keyword>
<evidence type="ECO:0000256" key="1">
    <source>
        <dbReference type="ARBA" id="ARBA00001931"/>
    </source>
</evidence>
<dbReference type="SMART" id="SM00564">
    <property type="entry name" value="PQQ"/>
    <property type="match status" value="7"/>
</dbReference>
<dbReference type="PANTHER" id="PTHR32303:SF10">
    <property type="entry name" value="OUTER MEMBRANE PROTEIN ASSEMBLY FACTOR BAMB"/>
    <property type="match status" value="1"/>
</dbReference>
<dbReference type="GO" id="GO:0016491">
    <property type="term" value="F:oxidoreductase activity"/>
    <property type="evidence" value="ECO:0007669"/>
    <property type="project" value="UniProtKB-KW"/>
</dbReference>
<gene>
    <name evidence="7" type="ORF">GCM10012284_39270</name>
</gene>
<dbReference type="RefSeq" id="WP_189080696.1">
    <property type="nucleotide sequence ID" value="NZ_BMMX01000018.1"/>
</dbReference>
<dbReference type="InterPro" id="IPR002372">
    <property type="entry name" value="PQQ_rpt_dom"/>
</dbReference>
<dbReference type="EMBL" id="BMMX01000018">
    <property type="protein sequence ID" value="GGL00844.1"/>
    <property type="molecule type" value="Genomic_DNA"/>
</dbReference>
<evidence type="ECO:0000256" key="2">
    <source>
        <dbReference type="ARBA" id="ARBA00008156"/>
    </source>
</evidence>
<comment type="similarity">
    <text evidence="2">Belongs to the bacterial PQQ dehydrogenase family.</text>
</comment>
<dbReference type="SUPFAM" id="SSF50998">
    <property type="entry name" value="Quinoprotein alcohol dehydrogenase-like"/>
    <property type="match status" value="1"/>
</dbReference>
<reference evidence="7" key="2">
    <citation type="submission" date="2020-09" db="EMBL/GenBank/DDBJ databases">
        <authorList>
            <person name="Sun Q."/>
            <person name="Zhou Y."/>
        </authorList>
    </citation>
    <scope>NUCLEOTIDE SEQUENCE</scope>
    <source>
        <strain evidence="7">CGMCC 4.7299</strain>
    </source>
</reference>
<dbReference type="InterPro" id="IPR018391">
    <property type="entry name" value="PQQ_b-propeller_rpt"/>
</dbReference>
<dbReference type="Pfam" id="PF13360">
    <property type="entry name" value="PQQ_2"/>
    <property type="match status" value="1"/>
</dbReference>
<feature type="domain" description="Pyrrolo-quinoline quinone repeat" evidence="5">
    <location>
        <begin position="174"/>
        <end position="302"/>
    </location>
</feature>
<feature type="signal peptide" evidence="4">
    <location>
        <begin position="1"/>
        <end position="25"/>
    </location>
</feature>
<dbReference type="InterPro" id="IPR011047">
    <property type="entry name" value="Quinoprotein_ADH-like_sf"/>
</dbReference>
<dbReference type="Pfam" id="PF01011">
    <property type="entry name" value="PQQ"/>
    <property type="match status" value="2"/>
</dbReference>
<dbReference type="Gene3D" id="2.140.10.10">
    <property type="entry name" value="Quinoprotein alcohol dehydrogenase-like superfamily"/>
    <property type="match status" value="2"/>
</dbReference>
<dbReference type="AlphaFoldDB" id="A0A8J3C1D0"/>
<feature type="chain" id="PRO_5035237610" evidence="4">
    <location>
        <begin position="26"/>
        <end position="529"/>
    </location>
</feature>
<comment type="cofactor">
    <cofactor evidence="1">
        <name>pyrroloquinoline quinone</name>
        <dbReference type="ChEBI" id="CHEBI:58442"/>
    </cofactor>
</comment>
<evidence type="ECO:0000259" key="5">
    <source>
        <dbReference type="Pfam" id="PF01011"/>
    </source>
</evidence>
<evidence type="ECO:0000313" key="8">
    <source>
        <dbReference type="Proteomes" id="UP000656042"/>
    </source>
</evidence>
<evidence type="ECO:0000313" key="7">
    <source>
        <dbReference type="EMBL" id="GGL00844.1"/>
    </source>
</evidence>
<evidence type="ECO:0000256" key="3">
    <source>
        <dbReference type="ARBA" id="ARBA00023002"/>
    </source>
</evidence>
<protein>
    <submittedName>
        <fullName evidence="7">Cytochrome CBB3</fullName>
    </submittedName>
</protein>
<feature type="domain" description="Pyrrolo-quinoline quinone repeat" evidence="6">
    <location>
        <begin position="353"/>
        <end position="485"/>
    </location>
</feature>
<reference evidence="7" key="1">
    <citation type="journal article" date="2014" name="Int. J. Syst. Evol. Microbiol.">
        <title>Complete genome sequence of Corynebacterium casei LMG S-19264T (=DSM 44701T), isolated from a smear-ripened cheese.</title>
        <authorList>
            <consortium name="US DOE Joint Genome Institute (JGI-PGF)"/>
            <person name="Walter F."/>
            <person name="Albersmeier A."/>
            <person name="Kalinowski J."/>
            <person name="Ruckert C."/>
        </authorList>
    </citation>
    <scope>NUCLEOTIDE SEQUENCE</scope>
    <source>
        <strain evidence="7">CGMCC 4.7299</strain>
    </source>
</reference>
<dbReference type="Proteomes" id="UP000656042">
    <property type="component" value="Unassembled WGS sequence"/>
</dbReference>
<keyword evidence="8" id="KW-1185">Reference proteome</keyword>
<proteinExistence type="inferred from homology"/>
<feature type="domain" description="Pyrrolo-quinoline quinone repeat" evidence="5">
    <location>
        <begin position="40"/>
        <end position="118"/>
    </location>
</feature>
<keyword evidence="4" id="KW-0732">Signal</keyword>
<organism evidence="7 8">
    <name type="scientific">Mangrovihabitans endophyticus</name>
    <dbReference type="NCBI Taxonomy" id="1751298"/>
    <lineage>
        <taxon>Bacteria</taxon>
        <taxon>Bacillati</taxon>
        <taxon>Actinomycetota</taxon>
        <taxon>Actinomycetes</taxon>
        <taxon>Micromonosporales</taxon>
        <taxon>Micromonosporaceae</taxon>
        <taxon>Mangrovihabitans</taxon>
    </lineage>
</organism>
<evidence type="ECO:0000256" key="4">
    <source>
        <dbReference type="SAM" id="SignalP"/>
    </source>
</evidence>
<evidence type="ECO:0000259" key="6">
    <source>
        <dbReference type="Pfam" id="PF13360"/>
    </source>
</evidence>
<accession>A0A8J3C1D0</accession>
<sequence>MSRFPLRPITVLVALLPLIAGPAIPADAGGAGHSARRGDWPTWQGDLAGSRHNPAEHMITARTAGRLKLKWAFAYPKSDLPVKSQPAVVGGGIYLGGPDGMFYALDATTGATRWTFALSSVDPKAGGAFVLDGPAVARGKVYFGDSRGYVYALDQRTGRLRWARDTEDHPAGLHTSSPLYYRGKIYIGASSGENSGDENSPCCSFRGHLDALDADTGALTWRYWTVPEPQQVGTWPSGAPRYEPSGGGVWSSPVIDPATGTLYVGTGQNYTGSAGDFDSLLALDARTGAVRWKQQVTDADTWRSLCNAPDAEGYCPGLHDGTALDFDIGATPNVFRVRGRTLVGVGQKSGVYHVFDAATGTVVWRRQLSVPLPNGGISGIQWGTSYDGHRLYAATYFANPGTLFALNPADGRVLWQTPDPADGCTTGGAAAFPEVCTLAHTPAVTTTPGVVYEGSNDGKMRAYSARTGAILWTYDTIREFAGVNGRTGYGSALSGSGGAVVAHGMLYVQAGYYPFYPSEYGNVLLAFGL</sequence>
<dbReference type="PANTHER" id="PTHR32303">
    <property type="entry name" value="QUINOPROTEIN ALCOHOL DEHYDROGENASE (CYTOCHROME C)"/>
    <property type="match status" value="1"/>
</dbReference>